<dbReference type="EMBL" id="DF968183">
    <property type="protein sequence ID" value="GAP44255.1"/>
    <property type="molecule type" value="Genomic_DNA"/>
</dbReference>
<proteinExistence type="predicted"/>
<evidence type="ECO:0000313" key="3">
    <source>
        <dbReference type="Proteomes" id="UP000053091"/>
    </source>
</evidence>
<dbReference type="OrthoDB" id="5951953at2"/>
<dbReference type="AlphaFoldDB" id="A0A0S7C5W9"/>
<reference evidence="2" key="1">
    <citation type="journal article" date="2015" name="Genome Announc.">
        <title>Draft Genome Sequence of Bacteroidales Strain TBC1, a Novel Isolate from a Methanogenic Wastewater Treatment System.</title>
        <authorList>
            <person name="Tourlousse D.M."/>
            <person name="Matsuura N."/>
            <person name="Sun L."/>
            <person name="Toyonaga M."/>
            <person name="Kuroda K."/>
            <person name="Ohashi A."/>
            <person name="Cruz R."/>
            <person name="Yamaguchi T."/>
            <person name="Sekiguchi Y."/>
        </authorList>
    </citation>
    <scope>NUCLEOTIDE SEQUENCE [LARGE SCALE GENOMIC DNA]</scope>
    <source>
        <strain evidence="2">TBC1</strain>
    </source>
</reference>
<sequence>MRKKFVLILPLMFFAFTSLCQNLNPAPEDKAVVYFVRTSSTGFAINFSYFDSTKLIGVFNGPKYIRYECEPGQHLFWARSENRDFVEAELEAGKIYFIEAIVKMGAIKAAVELRPVNTDDSKKMEKIFKLLNKKPSESFTEEELRNETIRLESAIERGLEKYREEKGSGVIIPKLSKSMYYKGN</sequence>
<gene>
    <name evidence="2" type="ORF">TBC1_1256</name>
</gene>
<feature type="chain" id="PRO_5006633627" description="DUF2846 domain-containing protein" evidence="1">
    <location>
        <begin position="21"/>
        <end position="184"/>
    </location>
</feature>
<protein>
    <recommendedName>
        <fullName evidence="4">DUF2846 domain-containing protein</fullName>
    </recommendedName>
</protein>
<organism evidence="2">
    <name type="scientific">Lentimicrobium saccharophilum</name>
    <dbReference type="NCBI Taxonomy" id="1678841"/>
    <lineage>
        <taxon>Bacteria</taxon>
        <taxon>Pseudomonadati</taxon>
        <taxon>Bacteroidota</taxon>
        <taxon>Bacteroidia</taxon>
        <taxon>Bacteroidales</taxon>
        <taxon>Lentimicrobiaceae</taxon>
        <taxon>Lentimicrobium</taxon>
    </lineage>
</organism>
<dbReference type="Proteomes" id="UP000053091">
    <property type="component" value="Unassembled WGS sequence"/>
</dbReference>
<keyword evidence="1" id="KW-0732">Signal</keyword>
<evidence type="ECO:0008006" key="4">
    <source>
        <dbReference type="Google" id="ProtNLM"/>
    </source>
</evidence>
<keyword evidence="3" id="KW-1185">Reference proteome</keyword>
<evidence type="ECO:0000313" key="2">
    <source>
        <dbReference type="EMBL" id="GAP44255.1"/>
    </source>
</evidence>
<accession>A0A0S7C5W9</accession>
<feature type="signal peptide" evidence="1">
    <location>
        <begin position="1"/>
        <end position="20"/>
    </location>
</feature>
<evidence type="ECO:0000256" key="1">
    <source>
        <dbReference type="SAM" id="SignalP"/>
    </source>
</evidence>
<dbReference type="RefSeq" id="WP_062043229.1">
    <property type="nucleotide sequence ID" value="NZ_DF968183.1"/>
</dbReference>
<name>A0A0S7C5W9_9BACT</name>